<name>A0A7C4LKC8_9PLAN</name>
<evidence type="ECO:0000259" key="1">
    <source>
        <dbReference type="SMART" id="SM00382"/>
    </source>
</evidence>
<protein>
    <submittedName>
        <fullName evidence="3">Uncharacterized protein</fullName>
    </submittedName>
</protein>
<dbReference type="GO" id="GO:0005886">
    <property type="term" value="C:plasma membrane"/>
    <property type="evidence" value="ECO:0007669"/>
    <property type="project" value="TreeGrafter"/>
</dbReference>
<dbReference type="GO" id="GO:0006275">
    <property type="term" value="P:regulation of DNA replication"/>
    <property type="evidence" value="ECO:0007669"/>
    <property type="project" value="InterPro"/>
</dbReference>
<dbReference type="SUPFAM" id="SSF48295">
    <property type="entry name" value="TrpR-like"/>
    <property type="match status" value="1"/>
</dbReference>
<dbReference type="InterPro" id="IPR010921">
    <property type="entry name" value="Trp_repressor/repl_initiator"/>
</dbReference>
<dbReference type="Gene3D" id="1.10.1750.10">
    <property type="match status" value="1"/>
</dbReference>
<dbReference type="PRINTS" id="PR00051">
    <property type="entry name" value="DNAA"/>
</dbReference>
<gene>
    <name evidence="3" type="ORF">ENS64_06160</name>
</gene>
<dbReference type="InterPro" id="IPR013159">
    <property type="entry name" value="DnaA_C"/>
</dbReference>
<feature type="domain" description="AAA+ ATPase" evidence="1">
    <location>
        <begin position="52"/>
        <end position="184"/>
    </location>
</feature>
<dbReference type="GO" id="GO:0003688">
    <property type="term" value="F:DNA replication origin binding"/>
    <property type="evidence" value="ECO:0007669"/>
    <property type="project" value="TreeGrafter"/>
</dbReference>
<dbReference type="EMBL" id="DSVQ01000012">
    <property type="protein sequence ID" value="HGT38834.1"/>
    <property type="molecule type" value="Genomic_DNA"/>
</dbReference>
<comment type="caution">
    <text evidence="3">The sequence shown here is derived from an EMBL/GenBank/DDBJ whole genome shotgun (WGS) entry which is preliminary data.</text>
</comment>
<proteinExistence type="predicted"/>
<dbReference type="Pfam" id="PF08299">
    <property type="entry name" value="Bac_DnaA_C"/>
    <property type="match status" value="1"/>
</dbReference>
<dbReference type="AlphaFoldDB" id="A0A7C4LKC8"/>
<dbReference type="Gene3D" id="3.40.50.300">
    <property type="entry name" value="P-loop containing nucleotide triphosphate hydrolases"/>
    <property type="match status" value="1"/>
</dbReference>
<dbReference type="CDD" id="cd06571">
    <property type="entry name" value="Bac_DnaA_C"/>
    <property type="match status" value="1"/>
</dbReference>
<feature type="domain" description="Chromosomal replication initiator DnaA C-terminal" evidence="2">
    <location>
        <begin position="260"/>
        <end position="329"/>
    </location>
</feature>
<sequence>MFQALLAQCRAAVLIDEPFLLLPEIEFAYTATVRGAARLVERGKQPRAYDAPGKLTCLVGGSGSGKSLVCRQAARELLRRHPQQKFALLSAVDWLPRLRRAQQLGQLAEFFDIAGQLALFGVDDLDRVDADEALLSLWSLCCDELAARGVNVLITLSQPPGRCRPFPPRLVSRLHGGVYAVLPPLETASRRKLVAFAAARHQLPLSDDVMQWLADLPPGSPRALCQAVGRLAAHPSASTLPAVQRLFSPRHQQRSSVQPNLSLIAHHVAEEFGVTAADLRSQSRQRSLQIARQCAMFLARDLAKCPMEEIGRFFGRRTHTSVSHCCRKLHELLPGSPTLREQLARLRQRIVNSLEVDCA</sequence>
<accession>A0A7C4LKC8</accession>
<evidence type="ECO:0000259" key="2">
    <source>
        <dbReference type="SMART" id="SM00760"/>
    </source>
</evidence>
<organism evidence="3">
    <name type="scientific">Schlesneria paludicola</name>
    <dbReference type="NCBI Taxonomy" id="360056"/>
    <lineage>
        <taxon>Bacteria</taxon>
        <taxon>Pseudomonadati</taxon>
        <taxon>Planctomycetota</taxon>
        <taxon>Planctomycetia</taxon>
        <taxon>Planctomycetales</taxon>
        <taxon>Planctomycetaceae</taxon>
        <taxon>Schlesneria</taxon>
    </lineage>
</organism>
<dbReference type="SMART" id="SM00382">
    <property type="entry name" value="AAA"/>
    <property type="match status" value="1"/>
</dbReference>
<evidence type="ECO:0000313" key="3">
    <source>
        <dbReference type="EMBL" id="HGT38834.1"/>
    </source>
</evidence>
<dbReference type="SMART" id="SM00760">
    <property type="entry name" value="Bac_DnaA_C"/>
    <property type="match status" value="1"/>
</dbReference>
<dbReference type="PANTHER" id="PTHR30050">
    <property type="entry name" value="CHROMOSOMAL REPLICATION INITIATOR PROTEIN DNAA"/>
    <property type="match status" value="1"/>
</dbReference>
<dbReference type="InterPro" id="IPR027417">
    <property type="entry name" value="P-loop_NTPase"/>
</dbReference>
<reference evidence="3" key="1">
    <citation type="journal article" date="2020" name="mSystems">
        <title>Genome- and Community-Level Interaction Insights into Carbon Utilization and Element Cycling Functions of Hydrothermarchaeota in Hydrothermal Sediment.</title>
        <authorList>
            <person name="Zhou Z."/>
            <person name="Liu Y."/>
            <person name="Xu W."/>
            <person name="Pan J."/>
            <person name="Luo Z.H."/>
            <person name="Li M."/>
        </authorList>
    </citation>
    <scope>NUCLEOTIDE SEQUENCE [LARGE SCALE GENOMIC DNA]</scope>
    <source>
        <strain evidence="3">SpSt-508</strain>
    </source>
</reference>
<dbReference type="GO" id="GO:0006270">
    <property type="term" value="P:DNA replication initiation"/>
    <property type="evidence" value="ECO:0007669"/>
    <property type="project" value="InterPro"/>
</dbReference>
<dbReference type="InterPro" id="IPR003593">
    <property type="entry name" value="AAA+_ATPase"/>
</dbReference>
<dbReference type="GO" id="GO:0005524">
    <property type="term" value="F:ATP binding"/>
    <property type="evidence" value="ECO:0007669"/>
    <property type="project" value="InterPro"/>
</dbReference>
<dbReference type="InterPro" id="IPR020591">
    <property type="entry name" value="Chromosome_initiator_DnaA-like"/>
</dbReference>
<dbReference type="SUPFAM" id="SSF52540">
    <property type="entry name" value="P-loop containing nucleoside triphosphate hydrolases"/>
    <property type="match status" value="1"/>
</dbReference>
<dbReference type="PANTHER" id="PTHR30050:SF5">
    <property type="entry name" value="DNAA REGULATORY INACTIVATOR HDA"/>
    <property type="match status" value="1"/>
</dbReference>